<dbReference type="EMBL" id="KZ989119">
    <property type="protein sequence ID" value="RKP28098.1"/>
    <property type="molecule type" value="Genomic_DNA"/>
</dbReference>
<dbReference type="SUPFAM" id="SSF50044">
    <property type="entry name" value="SH3-domain"/>
    <property type="match status" value="1"/>
</dbReference>
<evidence type="ECO:0000313" key="12">
    <source>
        <dbReference type="EMBL" id="RKP28098.1"/>
    </source>
</evidence>
<keyword evidence="7" id="KW-0346">Stress response</keyword>
<keyword evidence="3 9" id="KW-0728">SH3 domain</keyword>
<feature type="transmembrane region" description="Helical" evidence="10">
    <location>
        <begin position="75"/>
        <end position="96"/>
    </location>
</feature>
<keyword evidence="13" id="KW-1185">Reference proteome</keyword>
<name>A0A4P9Z6L6_9FUNG</name>
<feature type="transmembrane region" description="Helical" evidence="10">
    <location>
        <begin position="23"/>
        <end position="42"/>
    </location>
</feature>
<evidence type="ECO:0000256" key="10">
    <source>
        <dbReference type="SAM" id="Phobius"/>
    </source>
</evidence>
<sequence length="261" mass="26786">IGFFLALIGTAIAQAGPYSWLTIVYTLLQILAVGYCVGSGVLPLYRLAILTCLAVNIMLALNGANTFIYGGSSSIALVGAGFTFVALIELIWAIVIGSEDSSYVYYLVDSTVALAPTSLHATSAPSHAYPMNVMAGGASSAGAPGVGVPIAAPAGHSVVTMPSPSMSAGIGAVSPTSPPGVPAHSTAVTSTVSDVQYLYKARAKYAYTANPEDNTELSFAKDEVLDIADNKGKWWHARKADGSIGVVPSNYLDLLGPANNA</sequence>
<evidence type="ECO:0000313" key="13">
    <source>
        <dbReference type="Proteomes" id="UP000278143"/>
    </source>
</evidence>
<evidence type="ECO:0000256" key="5">
    <source>
        <dbReference type="ARBA" id="ARBA00022692"/>
    </source>
</evidence>
<evidence type="ECO:0000256" key="2">
    <source>
        <dbReference type="ARBA" id="ARBA00009739"/>
    </source>
</evidence>
<dbReference type="Gene3D" id="2.30.30.40">
    <property type="entry name" value="SH3 Domains"/>
    <property type="match status" value="1"/>
</dbReference>
<reference evidence="13" key="1">
    <citation type="journal article" date="2018" name="Nat. Microbiol.">
        <title>Leveraging single-cell genomics to expand the fungal tree of life.</title>
        <authorList>
            <person name="Ahrendt S.R."/>
            <person name="Quandt C.A."/>
            <person name="Ciobanu D."/>
            <person name="Clum A."/>
            <person name="Salamov A."/>
            <person name="Andreopoulos B."/>
            <person name="Cheng J.F."/>
            <person name="Woyke T."/>
            <person name="Pelin A."/>
            <person name="Henrissat B."/>
            <person name="Reynolds N.K."/>
            <person name="Benny G.L."/>
            <person name="Smith M.E."/>
            <person name="James T.Y."/>
            <person name="Grigoriev I.V."/>
        </authorList>
    </citation>
    <scope>NUCLEOTIDE SEQUENCE [LARGE SCALE GENOMIC DNA]</scope>
    <source>
        <strain evidence="13">Benny S71-1</strain>
    </source>
</reference>
<dbReference type="PROSITE" id="PS50002">
    <property type="entry name" value="SH3"/>
    <property type="match status" value="1"/>
</dbReference>
<keyword evidence="8 10" id="KW-0472">Membrane</keyword>
<dbReference type="PRINTS" id="PR00452">
    <property type="entry name" value="SH3DOMAIN"/>
</dbReference>
<protein>
    <recommendedName>
        <fullName evidence="11">SH3 domain-containing protein</fullName>
    </recommendedName>
</protein>
<evidence type="ECO:0000256" key="8">
    <source>
        <dbReference type="ARBA" id="ARBA00023136"/>
    </source>
</evidence>
<comment type="similarity">
    <text evidence="2">Belongs to the SHO1 family.</text>
</comment>
<dbReference type="Proteomes" id="UP000278143">
    <property type="component" value="Unassembled WGS sequence"/>
</dbReference>
<evidence type="ECO:0000256" key="4">
    <source>
        <dbReference type="ARBA" id="ARBA00022475"/>
    </source>
</evidence>
<accession>A0A4P9Z6L6</accession>
<evidence type="ECO:0000256" key="6">
    <source>
        <dbReference type="ARBA" id="ARBA00022989"/>
    </source>
</evidence>
<evidence type="ECO:0000259" key="11">
    <source>
        <dbReference type="PROSITE" id="PS50002"/>
    </source>
</evidence>
<evidence type="ECO:0000256" key="3">
    <source>
        <dbReference type="ARBA" id="ARBA00022443"/>
    </source>
</evidence>
<evidence type="ECO:0000256" key="9">
    <source>
        <dbReference type="PROSITE-ProRule" id="PRU00192"/>
    </source>
</evidence>
<keyword evidence="4" id="KW-1003">Cell membrane</keyword>
<dbReference type="Pfam" id="PF00018">
    <property type="entry name" value="SH3_1"/>
    <property type="match status" value="1"/>
</dbReference>
<dbReference type="GO" id="GO:0005886">
    <property type="term" value="C:plasma membrane"/>
    <property type="evidence" value="ECO:0007669"/>
    <property type="project" value="UniProtKB-SubCell"/>
</dbReference>
<gene>
    <name evidence="12" type="ORF">SYNPS1DRAFT_11735</name>
</gene>
<comment type="subcellular location">
    <subcellularLocation>
        <location evidence="1">Cell membrane</location>
        <topology evidence="1">Multi-pass membrane protein</topology>
    </subcellularLocation>
</comment>
<dbReference type="AlphaFoldDB" id="A0A4P9Z6L6"/>
<dbReference type="InterPro" id="IPR036028">
    <property type="entry name" value="SH3-like_dom_sf"/>
</dbReference>
<feature type="domain" description="SH3" evidence="11">
    <location>
        <begin position="196"/>
        <end position="257"/>
    </location>
</feature>
<dbReference type="InterPro" id="IPR001452">
    <property type="entry name" value="SH3_domain"/>
</dbReference>
<dbReference type="InterPro" id="IPR035522">
    <property type="entry name" value="Sho1_SH3"/>
</dbReference>
<dbReference type="CDD" id="cd11855">
    <property type="entry name" value="SH3_Sho1p"/>
    <property type="match status" value="1"/>
</dbReference>
<dbReference type="SMART" id="SM00326">
    <property type="entry name" value="SH3"/>
    <property type="match status" value="1"/>
</dbReference>
<dbReference type="OrthoDB" id="5983572at2759"/>
<proteinExistence type="inferred from homology"/>
<feature type="transmembrane region" description="Helical" evidence="10">
    <location>
        <begin position="47"/>
        <end position="69"/>
    </location>
</feature>
<organism evidence="12 13">
    <name type="scientific">Syncephalis pseudoplumigaleata</name>
    <dbReference type="NCBI Taxonomy" id="1712513"/>
    <lineage>
        <taxon>Eukaryota</taxon>
        <taxon>Fungi</taxon>
        <taxon>Fungi incertae sedis</taxon>
        <taxon>Zoopagomycota</taxon>
        <taxon>Zoopagomycotina</taxon>
        <taxon>Zoopagomycetes</taxon>
        <taxon>Zoopagales</taxon>
        <taxon>Piptocephalidaceae</taxon>
        <taxon>Syncephalis</taxon>
    </lineage>
</organism>
<evidence type="ECO:0000256" key="7">
    <source>
        <dbReference type="ARBA" id="ARBA00023016"/>
    </source>
</evidence>
<evidence type="ECO:0000256" key="1">
    <source>
        <dbReference type="ARBA" id="ARBA00004651"/>
    </source>
</evidence>
<feature type="non-terminal residue" evidence="12">
    <location>
        <position position="1"/>
    </location>
</feature>
<keyword evidence="6 10" id="KW-1133">Transmembrane helix</keyword>
<keyword evidence="5 10" id="KW-0812">Transmembrane</keyword>